<feature type="non-terminal residue" evidence="1">
    <location>
        <position position="1"/>
    </location>
</feature>
<accession>A0AAV2YP17</accession>
<name>A0AAV2YP17_9STRA</name>
<comment type="caution">
    <text evidence="1">The sequence shown here is derived from an EMBL/GenBank/DDBJ whole genome shotgun (WGS) entry which is preliminary data.</text>
</comment>
<proteinExistence type="predicted"/>
<reference evidence="1" key="1">
    <citation type="submission" date="2022-11" db="EMBL/GenBank/DDBJ databases">
        <authorList>
            <person name="Morgan W.R."/>
            <person name="Tartar A."/>
        </authorList>
    </citation>
    <scope>NUCLEOTIDE SEQUENCE</scope>
    <source>
        <strain evidence="1">ARSEF 373</strain>
    </source>
</reference>
<evidence type="ECO:0000313" key="2">
    <source>
        <dbReference type="Proteomes" id="UP001146120"/>
    </source>
</evidence>
<gene>
    <name evidence="1" type="ORF">N0F65_001695</name>
</gene>
<reference evidence="1" key="2">
    <citation type="journal article" date="2023" name="Microbiol Resour">
        <title>Decontamination and Annotation of the Draft Genome Sequence of the Oomycete Lagenidium giganteum ARSEF 373.</title>
        <authorList>
            <person name="Morgan W.R."/>
            <person name="Tartar A."/>
        </authorList>
    </citation>
    <scope>NUCLEOTIDE SEQUENCE</scope>
    <source>
        <strain evidence="1">ARSEF 373</strain>
    </source>
</reference>
<dbReference type="EMBL" id="DAKRPA010000218">
    <property type="protein sequence ID" value="DAZ95093.1"/>
    <property type="molecule type" value="Genomic_DNA"/>
</dbReference>
<organism evidence="1 2">
    <name type="scientific">Lagenidium giganteum</name>
    <dbReference type="NCBI Taxonomy" id="4803"/>
    <lineage>
        <taxon>Eukaryota</taxon>
        <taxon>Sar</taxon>
        <taxon>Stramenopiles</taxon>
        <taxon>Oomycota</taxon>
        <taxon>Peronosporomycetes</taxon>
        <taxon>Pythiales</taxon>
        <taxon>Pythiaceae</taxon>
    </lineage>
</organism>
<dbReference type="AlphaFoldDB" id="A0AAV2YP17"/>
<sequence length="102" mass="12130">VKPITSDYDRIELASIISVLLDGLYGLEEIHRPLGKGSYLMLLRDGRDIGHWLLGNLKYHSKQYQGVAREFCRRWCLWWIYCKQKNKHYLMQGYKDLDLNVI</sequence>
<protein>
    <submittedName>
        <fullName evidence="1">Uncharacterized protein</fullName>
    </submittedName>
</protein>
<keyword evidence="2" id="KW-1185">Reference proteome</keyword>
<dbReference type="Proteomes" id="UP001146120">
    <property type="component" value="Unassembled WGS sequence"/>
</dbReference>
<evidence type="ECO:0000313" key="1">
    <source>
        <dbReference type="EMBL" id="DAZ95093.1"/>
    </source>
</evidence>